<name>A0A397GQG0_9GLOM</name>
<dbReference type="EMBL" id="PQFF01000412">
    <property type="protein sequence ID" value="RHZ51754.1"/>
    <property type="molecule type" value="Genomic_DNA"/>
</dbReference>
<evidence type="ECO:0000256" key="2">
    <source>
        <dbReference type="ARBA" id="ARBA00004613"/>
    </source>
</evidence>
<dbReference type="Proteomes" id="UP000266861">
    <property type="component" value="Unassembled WGS sequence"/>
</dbReference>
<dbReference type="Pfam" id="PF20147">
    <property type="entry name" value="Crinkler"/>
    <property type="match status" value="1"/>
</dbReference>
<dbReference type="OrthoDB" id="2441499at2759"/>
<dbReference type="GO" id="GO:0005576">
    <property type="term" value="C:extracellular region"/>
    <property type="evidence" value="ECO:0007669"/>
    <property type="project" value="UniProtKB-SubCell"/>
</dbReference>
<protein>
    <recommendedName>
        <fullName evidence="4">Crinkler effector protein N-terminal domain-containing protein</fullName>
    </recommendedName>
</protein>
<keyword evidence="3" id="KW-0964">Secreted</keyword>
<gene>
    <name evidence="5" type="ORF">Glove_470g15</name>
</gene>
<accession>A0A397GQG0</accession>
<reference evidence="5 6" key="1">
    <citation type="submission" date="2018-08" db="EMBL/GenBank/DDBJ databases">
        <title>Genome and evolution of the arbuscular mycorrhizal fungus Diversispora epigaea (formerly Glomus versiforme) and its bacterial endosymbionts.</title>
        <authorList>
            <person name="Sun X."/>
            <person name="Fei Z."/>
            <person name="Harrison M."/>
        </authorList>
    </citation>
    <scope>NUCLEOTIDE SEQUENCE [LARGE SCALE GENOMIC DNA]</scope>
    <source>
        <strain evidence="5 6">IT104</strain>
    </source>
</reference>
<evidence type="ECO:0000313" key="6">
    <source>
        <dbReference type="Proteomes" id="UP000266861"/>
    </source>
</evidence>
<dbReference type="InterPro" id="IPR045379">
    <property type="entry name" value="Crinkler_N"/>
</dbReference>
<dbReference type="GO" id="GO:0043657">
    <property type="term" value="C:host cell"/>
    <property type="evidence" value="ECO:0007669"/>
    <property type="project" value="UniProtKB-SubCell"/>
</dbReference>
<proteinExistence type="predicted"/>
<feature type="domain" description="Crinkler effector protein N-terminal" evidence="4">
    <location>
        <begin position="6"/>
        <end position="106"/>
    </location>
</feature>
<evidence type="ECO:0000256" key="1">
    <source>
        <dbReference type="ARBA" id="ARBA00004340"/>
    </source>
</evidence>
<keyword evidence="6" id="KW-1185">Reference proteome</keyword>
<comment type="caution">
    <text evidence="5">The sequence shown here is derived from an EMBL/GenBank/DDBJ whole genome shotgun (WGS) entry which is preliminary data.</text>
</comment>
<sequence length="111" mass="13249">MSVKSLKLLFFIPGDNNYFKIELRKEETIYDLKCRIKEEKDERFAYDINIFKSDSIQPAKEIIEICKVRRDDVYGSKISKDKELISEHLPNIIIRHKTEIRINVFVECPKK</sequence>
<evidence type="ECO:0000313" key="5">
    <source>
        <dbReference type="EMBL" id="RHZ51754.1"/>
    </source>
</evidence>
<evidence type="ECO:0000259" key="4">
    <source>
        <dbReference type="Pfam" id="PF20147"/>
    </source>
</evidence>
<evidence type="ECO:0000256" key="3">
    <source>
        <dbReference type="ARBA" id="ARBA00022525"/>
    </source>
</evidence>
<dbReference type="AlphaFoldDB" id="A0A397GQG0"/>
<organism evidence="5 6">
    <name type="scientific">Diversispora epigaea</name>
    <dbReference type="NCBI Taxonomy" id="1348612"/>
    <lineage>
        <taxon>Eukaryota</taxon>
        <taxon>Fungi</taxon>
        <taxon>Fungi incertae sedis</taxon>
        <taxon>Mucoromycota</taxon>
        <taxon>Glomeromycotina</taxon>
        <taxon>Glomeromycetes</taxon>
        <taxon>Diversisporales</taxon>
        <taxon>Diversisporaceae</taxon>
        <taxon>Diversispora</taxon>
    </lineage>
</organism>
<comment type="subcellular location">
    <subcellularLocation>
        <location evidence="1">Host cell</location>
    </subcellularLocation>
    <subcellularLocation>
        <location evidence="2">Secreted</location>
    </subcellularLocation>
</comment>